<dbReference type="SUPFAM" id="SSF50876">
    <property type="entry name" value="Avidin/streptavidin"/>
    <property type="match status" value="1"/>
</dbReference>
<name>A0ABQ5V8X5_9PROT</name>
<dbReference type="PANTHER" id="PTHR34399">
    <property type="entry name" value="AVIDIN-RELATED"/>
    <property type="match status" value="1"/>
</dbReference>
<dbReference type="PANTHER" id="PTHR34399:SF3">
    <property type="entry name" value="AVID PROTEIN-RELATED"/>
    <property type="match status" value="1"/>
</dbReference>
<dbReference type="Gene3D" id="2.40.128.30">
    <property type="entry name" value="Avidin-like"/>
    <property type="match status" value="1"/>
</dbReference>
<organism evidence="6 7">
    <name type="scientific">Algimonas ampicilliniresistens</name>
    <dbReference type="NCBI Taxonomy" id="1298735"/>
    <lineage>
        <taxon>Bacteria</taxon>
        <taxon>Pseudomonadati</taxon>
        <taxon>Pseudomonadota</taxon>
        <taxon>Alphaproteobacteria</taxon>
        <taxon>Maricaulales</taxon>
        <taxon>Robiginitomaculaceae</taxon>
        <taxon>Algimonas</taxon>
    </lineage>
</organism>
<feature type="region of interest" description="Disordered" evidence="4">
    <location>
        <begin position="127"/>
        <end position="147"/>
    </location>
</feature>
<comment type="caution">
    <text evidence="6">The sequence shown here is derived from an EMBL/GenBank/DDBJ whole genome shotgun (WGS) entry which is preliminary data.</text>
</comment>
<accession>A0ABQ5V8X5</accession>
<evidence type="ECO:0000256" key="3">
    <source>
        <dbReference type="ARBA" id="ARBA00022729"/>
    </source>
</evidence>
<evidence type="ECO:0000256" key="4">
    <source>
        <dbReference type="SAM" id="MobiDB-lite"/>
    </source>
</evidence>
<dbReference type="InterPro" id="IPR005468">
    <property type="entry name" value="Avidin/str"/>
</dbReference>
<proteinExistence type="predicted"/>
<keyword evidence="3 5" id="KW-0732">Signal</keyword>
<dbReference type="InterPro" id="IPR051764">
    <property type="entry name" value="Avidin/Streptavidin-rel"/>
</dbReference>
<dbReference type="InterPro" id="IPR036896">
    <property type="entry name" value="Avidin-like_sf"/>
</dbReference>
<keyword evidence="7" id="KW-1185">Reference proteome</keyword>
<dbReference type="RefSeq" id="WP_284389986.1">
    <property type="nucleotide sequence ID" value="NZ_BSNK01000002.1"/>
</dbReference>
<dbReference type="Proteomes" id="UP001161391">
    <property type="component" value="Unassembled WGS sequence"/>
</dbReference>
<gene>
    <name evidence="6" type="ORF">GCM10007853_18700</name>
</gene>
<reference evidence="6" key="1">
    <citation type="journal article" date="2014" name="Int. J. Syst. Evol. Microbiol.">
        <title>Complete genome of a new Firmicutes species belonging to the dominant human colonic microbiota ('Ruminococcus bicirculans') reveals two chromosomes and a selective capacity to utilize plant glucans.</title>
        <authorList>
            <consortium name="NISC Comparative Sequencing Program"/>
            <person name="Wegmann U."/>
            <person name="Louis P."/>
            <person name="Goesmann A."/>
            <person name="Henrissat B."/>
            <person name="Duncan S.H."/>
            <person name="Flint H.J."/>
        </authorList>
    </citation>
    <scope>NUCLEOTIDE SEQUENCE</scope>
    <source>
        <strain evidence="6">NBRC 108219</strain>
    </source>
</reference>
<evidence type="ECO:0000256" key="5">
    <source>
        <dbReference type="SAM" id="SignalP"/>
    </source>
</evidence>
<feature type="compositionally biased region" description="Polar residues" evidence="4">
    <location>
        <begin position="138"/>
        <end position="147"/>
    </location>
</feature>
<feature type="chain" id="PRO_5045830935" description="Avidin family protein" evidence="5">
    <location>
        <begin position="20"/>
        <end position="147"/>
    </location>
</feature>
<evidence type="ECO:0000313" key="7">
    <source>
        <dbReference type="Proteomes" id="UP001161391"/>
    </source>
</evidence>
<evidence type="ECO:0000313" key="6">
    <source>
        <dbReference type="EMBL" id="GLQ23996.1"/>
    </source>
</evidence>
<sequence>MRKIALMAILLGGCEAAYANDLDGLWINEAGSAVQISVAEDGSLSGYYQTELGKPDAESQFALTGWAQGDVVAFSVNFTSFGSITSWSGQLSADEEGEFIRTLWQHTRDIAEEDEIEDLWRSITAGAATFRRPGPDPSATQNNQDPR</sequence>
<feature type="signal peptide" evidence="5">
    <location>
        <begin position="1"/>
        <end position="19"/>
    </location>
</feature>
<evidence type="ECO:0000256" key="1">
    <source>
        <dbReference type="ARBA" id="ARBA00004613"/>
    </source>
</evidence>
<dbReference type="Pfam" id="PF01382">
    <property type="entry name" value="Avidin"/>
    <property type="match status" value="1"/>
</dbReference>
<evidence type="ECO:0008006" key="8">
    <source>
        <dbReference type="Google" id="ProtNLM"/>
    </source>
</evidence>
<comment type="subcellular location">
    <subcellularLocation>
        <location evidence="1">Secreted</location>
    </subcellularLocation>
</comment>
<keyword evidence="2" id="KW-0964">Secreted</keyword>
<dbReference type="PROSITE" id="PS51326">
    <property type="entry name" value="AVIDIN_2"/>
    <property type="match status" value="1"/>
</dbReference>
<reference evidence="6" key="2">
    <citation type="submission" date="2023-01" db="EMBL/GenBank/DDBJ databases">
        <title>Draft genome sequence of Algimonas ampicilliniresistens strain NBRC 108219.</title>
        <authorList>
            <person name="Sun Q."/>
            <person name="Mori K."/>
        </authorList>
    </citation>
    <scope>NUCLEOTIDE SEQUENCE</scope>
    <source>
        <strain evidence="6">NBRC 108219</strain>
    </source>
</reference>
<dbReference type="EMBL" id="BSNK01000002">
    <property type="protein sequence ID" value="GLQ23996.1"/>
    <property type="molecule type" value="Genomic_DNA"/>
</dbReference>
<evidence type="ECO:0000256" key="2">
    <source>
        <dbReference type="ARBA" id="ARBA00022525"/>
    </source>
</evidence>
<protein>
    <recommendedName>
        <fullName evidence="8">Avidin family protein</fullName>
    </recommendedName>
</protein>